<proteinExistence type="inferred from homology"/>
<keyword evidence="7" id="KW-1185">Reference proteome</keyword>
<dbReference type="PANTHER" id="PTHR22589">
    <property type="entry name" value="CARNITINE O-ACYLTRANSFERASE"/>
    <property type="match status" value="1"/>
</dbReference>
<evidence type="ECO:0000256" key="2">
    <source>
        <dbReference type="ARBA" id="ARBA00022679"/>
    </source>
</evidence>
<dbReference type="InterPro" id="IPR000542">
    <property type="entry name" value="Carn_acyl_trans"/>
</dbReference>
<dbReference type="STRING" id="671072.PL9214640157"/>
<sequence length="593" mass="67512">MYQFQESLPKLPLPKLSDTCARYIEMVTPLLSDTELERTKTAVREFQQGSGVELQKQLEMIDRSTNTNYLQQFKEETYLEMRSSQLNMRSTGVASPVLTTSKYSFTRIVAIIIFNTLQFHLKIKYRELEPDRDVFQRNKPPLCMAQYDNLFGSARIPGIKCDSFQRAKNSEHIVVIRRDTFYVLKLLPGDTLPSVEAVAQQIDWILENTHPGELPVGVLTSLPREQWATVRSYLTNLDAENACSLELLDSALFVVCLDEITPPDLERLARTAFTGDGARNRWFDKPIRLVFNSEGQFAVTIEHSNVDGYPVARLISEVNRELEPLEESLTSSSSVELEPPQRLCWKLDRTLKEEVAQALTDAERLSEQIQMGIIIFDEFGSDFIQQHGLIADAVFLLSLQIAYTRLHGKITTSAWQAVHNRTFRYGRHDYALVVTPESVELIQAFTEGASDEVRYRTLKRAVNAHLWRVFNTKNGQGVVMHLYALYNLARYKGSSVLDIFQDKTFEEVILDPSFSASALSNKMGVEIACPSPCRDYGIGYVIDRNKITFAVTSKHLQPEDFIALVKQCLSEIGKLLIEQRHPDSNIRIHSSPQ</sequence>
<evidence type="ECO:0000256" key="4">
    <source>
        <dbReference type="PIRSR" id="PIRSR600542-1"/>
    </source>
</evidence>
<dbReference type="InterPro" id="IPR023213">
    <property type="entry name" value="CAT-like_dom_sf"/>
</dbReference>
<dbReference type="Proteomes" id="UP000184315">
    <property type="component" value="Unassembled WGS sequence"/>
</dbReference>
<dbReference type="InterPro" id="IPR042231">
    <property type="entry name" value="Cho/carn_acyl_trans_2"/>
</dbReference>
<evidence type="ECO:0000313" key="6">
    <source>
        <dbReference type="EMBL" id="CUR34150.1"/>
    </source>
</evidence>
<dbReference type="GO" id="GO:0016746">
    <property type="term" value="F:acyltransferase activity"/>
    <property type="evidence" value="ECO:0007669"/>
    <property type="project" value="UniProtKB-KW"/>
</dbReference>
<feature type="domain" description="Choline/carnitine acyltransferase" evidence="5">
    <location>
        <begin position="11"/>
        <end position="565"/>
    </location>
</feature>
<dbReference type="RefSeq" id="WP_072720631.1">
    <property type="nucleotide sequence ID" value="NZ_LN889812.1"/>
</dbReference>
<dbReference type="SUPFAM" id="SSF52777">
    <property type="entry name" value="CoA-dependent acyltransferases"/>
    <property type="match status" value="2"/>
</dbReference>
<dbReference type="Gene3D" id="3.30.559.10">
    <property type="entry name" value="Chloramphenicol acetyltransferase-like domain"/>
    <property type="match status" value="1"/>
</dbReference>
<keyword evidence="2 6" id="KW-0808">Transferase</keyword>
<reference evidence="7" key="1">
    <citation type="submission" date="2015-10" db="EMBL/GenBank/DDBJ databases">
        <authorList>
            <person name="Regsiter A."/>
            <person name="william w."/>
        </authorList>
    </citation>
    <scope>NUCLEOTIDE SEQUENCE [LARGE SCALE GENOMIC DNA]</scope>
</reference>
<keyword evidence="3 6" id="KW-0012">Acyltransferase</keyword>
<comment type="similarity">
    <text evidence="1">Belongs to the carnitine/choline acetyltransferase family.</text>
</comment>
<evidence type="ECO:0000256" key="1">
    <source>
        <dbReference type="ARBA" id="ARBA00005232"/>
    </source>
</evidence>
<evidence type="ECO:0000259" key="5">
    <source>
        <dbReference type="Pfam" id="PF00755"/>
    </source>
</evidence>
<gene>
    <name evidence="6" type="ORF">PL9214640157</name>
</gene>
<feature type="active site" description="Proton acceptor" evidence="4">
    <location>
        <position position="303"/>
    </location>
</feature>
<evidence type="ECO:0000313" key="7">
    <source>
        <dbReference type="Proteomes" id="UP000184315"/>
    </source>
</evidence>
<name>A0A1J1LPI7_9CYAN</name>
<organism evidence="6 7">
    <name type="scientific">Planktothrix tepida PCC 9214</name>
    <dbReference type="NCBI Taxonomy" id="671072"/>
    <lineage>
        <taxon>Bacteria</taxon>
        <taxon>Bacillati</taxon>
        <taxon>Cyanobacteriota</taxon>
        <taxon>Cyanophyceae</taxon>
        <taxon>Oscillatoriophycideae</taxon>
        <taxon>Oscillatoriales</taxon>
        <taxon>Microcoleaceae</taxon>
        <taxon>Planktothrix</taxon>
    </lineage>
</organism>
<dbReference type="Pfam" id="PF00755">
    <property type="entry name" value="Carn_acyltransf"/>
    <property type="match status" value="1"/>
</dbReference>
<dbReference type="AlphaFoldDB" id="A0A1J1LPI7"/>
<dbReference type="OrthoDB" id="1456at2"/>
<dbReference type="InterPro" id="IPR039551">
    <property type="entry name" value="Cho/carn_acyl_trans"/>
</dbReference>
<dbReference type="Gene3D" id="3.30.559.70">
    <property type="entry name" value="Choline/Carnitine o-acyltransferase, domain 2"/>
    <property type="match status" value="1"/>
</dbReference>
<evidence type="ECO:0000256" key="3">
    <source>
        <dbReference type="ARBA" id="ARBA00023315"/>
    </source>
</evidence>
<dbReference type="EMBL" id="CZDF01000171">
    <property type="protein sequence ID" value="CUR34150.1"/>
    <property type="molecule type" value="Genomic_DNA"/>
</dbReference>
<accession>A0A1J1LPI7</accession>
<protein>
    <submittedName>
        <fullName evidence="6">Putative acyltransferase</fullName>
    </submittedName>
</protein>
<dbReference type="SMR" id="A0A1J1LPI7"/>